<dbReference type="RefSeq" id="WP_116706374.1">
    <property type="nucleotide sequence ID" value="NZ_QEKW01000001.1"/>
</dbReference>
<feature type="compositionally biased region" description="Basic residues" evidence="1">
    <location>
        <begin position="117"/>
        <end position="130"/>
    </location>
</feature>
<dbReference type="OrthoDB" id="10018645at2"/>
<gene>
    <name evidence="2" type="ORF">C8D89_101407</name>
</gene>
<dbReference type="Proteomes" id="UP000245639">
    <property type="component" value="Unassembled WGS sequence"/>
</dbReference>
<reference evidence="2 3" key="1">
    <citation type="submission" date="2018-04" db="EMBL/GenBank/DDBJ databases">
        <title>Genomic Encyclopedia of Type Strains, Phase IV (KMG-IV): sequencing the most valuable type-strain genomes for metagenomic binning, comparative biology and taxonomic classification.</title>
        <authorList>
            <person name="Goeker M."/>
        </authorList>
    </citation>
    <scope>NUCLEOTIDE SEQUENCE [LARGE SCALE GENOMIC DNA]</scope>
    <source>
        <strain evidence="2 3">DSM 45771</strain>
    </source>
</reference>
<protein>
    <submittedName>
        <fullName evidence="2">Uncharacterized protein</fullName>
    </submittedName>
</protein>
<feature type="region of interest" description="Disordered" evidence="1">
    <location>
        <begin position="99"/>
        <end position="130"/>
    </location>
</feature>
<evidence type="ECO:0000313" key="2">
    <source>
        <dbReference type="EMBL" id="PVZ14542.1"/>
    </source>
</evidence>
<evidence type="ECO:0000256" key="1">
    <source>
        <dbReference type="SAM" id="MobiDB-lite"/>
    </source>
</evidence>
<evidence type="ECO:0000313" key="3">
    <source>
        <dbReference type="Proteomes" id="UP000245639"/>
    </source>
</evidence>
<feature type="region of interest" description="Disordered" evidence="1">
    <location>
        <begin position="1"/>
        <end position="60"/>
    </location>
</feature>
<sequence>MSQPGRPRAAGRTSAPLRVSSERLTDEEARAAAATPPAPAEPTGPVRTVPPPHPAASPPAATAVAAPVVARPSLPVVAPRPRRRLADLWRLLFSRRRAGRHRPETTPPQGWSMFAPQRRRPPGRRWGRRI</sequence>
<dbReference type="AlphaFoldDB" id="A0A2U1FR05"/>
<comment type="caution">
    <text evidence="2">The sequence shown here is derived from an EMBL/GenBank/DDBJ whole genome shotgun (WGS) entry which is preliminary data.</text>
</comment>
<dbReference type="EMBL" id="QEKW01000001">
    <property type="protein sequence ID" value="PVZ14542.1"/>
    <property type="molecule type" value="Genomic_DNA"/>
</dbReference>
<proteinExistence type="predicted"/>
<accession>A0A2U1FR05</accession>
<feature type="compositionally biased region" description="Pro residues" evidence="1">
    <location>
        <begin position="36"/>
        <end position="57"/>
    </location>
</feature>
<organism evidence="2 3">
    <name type="scientific">Actinomycetospora cinnamomea</name>
    <dbReference type="NCBI Taxonomy" id="663609"/>
    <lineage>
        <taxon>Bacteria</taxon>
        <taxon>Bacillati</taxon>
        <taxon>Actinomycetota</taxon>
        <taxon>Actinomycetes</taxon>
        <taxon>Pseudonocardiales</taxon>
        <taxon>Pseudonocardiaceae</taxon>
        <taxon>Actinomycetospora</taxon>
    </lineage>
</organism>
<keyword evidence="3" id="KW-1185">Reference proteome</keyword>
<feature type="compositionally biased region" description="Basic and acidic residues" evidence="1">
    <location>
        <begin position="20"/>
        <end position="30"/>
    </location>
</feature>
<name>A0A2U1FR05_9PSEU</name>